<sequence length="168" mass="18545">MNAIKHAIQKGLHGSALFLAVLSALSLAAILLVIVTSVVLRKFFDAPLFFAEELVGLLMSASLFLALPMATLKGQHIRVSLLLDTLKSRSPVLRNALFTAGLLVGIGFTGWIFLESLPWMEFAIRRELKSETARILLYPLMSVVPISMIFCLVIYAAKVFGFIHSEER</sequence>
<reference evidence="11 12" key="2">
    <citation type="submission" date="2014-09" db="EMBL/GenBank/DDBJ databases">
        <authorList>
            <consortium name="NBRP consortium"/>
            <person name="Sawabe T."/>
            <person name="Meirelles P."/>
            <person name="Nakanishi M."/>
            <person name="Sayaka M."/>
            <person name="Hattori M."/>
            <person name="Ohkuma M."/>
        </authorList>
    </citation>
    <scope>NUCLEOTIDE SEQUENCE [LARGE SCALE GENOMIC DNA]</scope>
    <source>
        <strain evidence="11 12">JCM 19240</strain>
    </source>
</reference>
<dbReference type="InterPro" id="IPR007387">
    <property type="entry name" value="TRAP_DctQ"/>
</dbReference>
<dbReference type="Pfam" id="PF04290">
    <property type="entry name" value="DctQ"/>
    <property type="match status" value="1"/>
</dbReference>
<keyword evidence="12" id="KW-1185">Reference proteome</keyword>
<feature type="transmembrane region" description="Helical" evidence="9">
    <location>
        <begin position="92"/>
        <end position="114"/>
    </location>
</feature>
<feature type="transmembrane region" description="Helical" evidence="9">
    <location>
        <begin position="134"/>
        <end position="157"/>
    </location>
</feature>
<evidence type="ECO:0000313" key="11">
    <source>
        <dbReference type="EMBL" id="GAL34727.1"/>
    </source>
</evidence>
<comment type="caution">
    <text evidence="11">The sequence shown here is derived from an EMBL/GenBank/DDBJ whole genome shotgun (WGS) entry which is preliminary data.</text>
</comment>
<evidence type="ECO:0000256" key="4">
    <source>
        <dbReference type="ARBA" id="ARBA00022519"/>
    </source>
</evidence>
<reference evidence="11 12" key="1">
    <citation type="submission" date="2014-09" db="EMBL/GenBank/DDBJ databases">
        <title>Vibrio maritimus JCM 19240. (C210) whole genome shotgun sequence.</title>
        <authorList>
            <person name="Sawabe T."/>
            <person name="Meirelles P."/>
            <person name="Nakanishi M."/>
            <person name="Sayaka M."/>
            <person name="Hattori M."/>
            <person name="Ohkuma M."/>
        </authorList>
    </citation>
    <scope>NUCLEOTIDE SEQUENCE [LARGE SCALE GENOMIC DNA]</scope>
    <source>
        <strain evidence="11 12">JCM 19240</strain>
    </source>
</reference>
<dbReference type="InterPro" id="IPR055348">
    <property type="entry name" value="DctQ"/>
</dbReference>
<feature type="domain" description="Tripartite ATP-independent periplasmic transporters DctQ component" evidence="10">
    <location>
        <begin position="30"/>
        <end position="160"/>
    </location>
</feature>
<keyword evidence="6 9" id="KW-1133">Transmembrane helix</keyword>
<dbReference type="PANTHER" id="PTHR35011:SF10">
    <property type="entry name" value="TRAP TRANSPORTER SMALL PERMEASE PROTEIN"/>
    <property type="match status" value="1"/>
</dbReference>
<comment type="subcellular location">
    <subcellularLocation>
        <location evidence="1 9">Cell inner membrane</location>
        <topology evidence="1 9">Multi-pass membrane protein</topology>
    </subcellularLocation>
</comment>
<evidence type="ECO:0000256" key="8">
    <source>
        <dbReference type="ARBA" id="ARBA00038436"/>
    </source>
</evidence>
<organism evidence="11 12">
    <name type="scientific">Vibrio maritimus</name>
    <dbReference type="NCBI Taxonomy" id="990268"/>
    <lineage>
        <taxon>Bacteria</taxon>
        <taxon>Pseudomonadati</taxon>
        <taxon>Pseudomonadota</taxon>
        <taxon>Gammaproteobacteria</taxon>
        <taxon>Vibrionales</taxon>
        <taxon>Vibrionaceae</taxon>
        <taxon>Vibrio</taxon>
    </lineage>
</organism>
<keyword evidence="2 9" id="KW-0813">Transport</keyword>
<evidence type="ECO:0000256" key="6">
    <source>
        <dbReference type="ARBA" id="ARBA00022989"/>
    </source>
</evidence>
<name>A0A090TUQ7_9VIBR</name>
<evidence type="ECO:0000256" key="7">
    <source>
        <dbReference type="ARBA" id="ARBA00023136"/>
    </source>
</evidence>
<dbReference type="GO" id="GO:0022857">
    <property type="term" value="F:transmembrane transporter activity"/>
    <property type="evidence" value="ECO:0007669"/>
    <property type="project" value="UniProtKB-UniRule"/>
</dbReference>
<evidence type="ECO:0000256" key="2">
    <source>
        <dbReference type="ARBA" id="ARBA00022448"/>
    </source>
</evidence>
<proteinExistence type="inferred from homology"/>
<comment type="subunit">
    <text evidence="9">The complex comprises the extracytoplasmic solute receptor protein and the two transmembrane proteins.</text>
</comment>
<dbReference type="AlphaFoldDB" id="A0A090TUQ7"/>
<dbReference type="GO" id="GO:0015740">
    <property type="term" value="P:C4-dicarboxylate transport"/>
    <property type="evidence" value="ECO:0007669"/>
    <property type="project" value="TreeGrafter"/>
</dbReference>
<evidence type="ECO:0000256" key="5">
    <source>
        <dbReference type="ARBA" id="ARBA00022692"/>
    </source>
</evidence>
<keyword evidence="3" id="KW-1003">Cell membrane</keyword>
<protein>
    <recommendedName>
        <fullName evidence="9">TRAP transporter small permease protein</fullName>
    </recommendedName>
</protein>
<dbReference type="PANTHER" id="PTHR35011">
    <property type="entry name" value="2,3-DIKETO-L-GULONATE TRAP TRANSPORTER SMALL PERMEASE PROTEIN YIAM"/>
    <property type="match status" value="1"/>
</dbReference>
<dbReference type="Proteomes" id="UP000029224">
    <property type="component" value="Unassembled WGS sequence"/>
</dbReference>
<gene>
    <name evidence="11" type="ORF">JCM19240_4277</name>
</gene>
<keyword evidence="5 9" id="KW-0812">Transmembrane</keyword>
<evidence type="ECO:0000256" key="3">
    <source>
        <dbReference type="ARBA" id="ARBA00022475"/>
    </source>
</evidence>
<dbReference type="OrthoDB" id="2085311at2"/>
<accession>A0A090TUQ7</accession>
<evidence type="ECO:0000259" key="10">
    <source>
        <dbReference type="Pfam" id="PF04290"/>
    </source>
</evidence>
<comment type="function">
    <text evidence="9">Part of the tripartite ATP-independent periplasmic (TRAP) transport system.</text>
</comment>
<comment type="similarity">
    <text evidence="8 9">Belongs to the TRAP transporter small permease family.</text>
</comment>
<feature type="transmembrane region" description="Helical" evidence="9">
    <location>
        <begin position="12"/>
        <end position="34"/>
    </location>
</feature>
<keyword evidence="4 9" id="KW-0997">Cell inner membrane</keyword>
<evidence type="ECO:0000256" key="9">
    <source>
        <dbReference type="RuleBase" id="RU369079"/>
    </source>
</evidence>
<evidence type="ECO:0000313" key="12">
    <source>
        <dbReference type="Proteomes" id="UP000029224"/>
    </source>
</evidence>
<dbReference type="EMBL" id="BBMT01000005">
    <property type="protein sequence ID" value="GAL34727.1"/>
    <property type="molecule type" value="Genomic_DNA"/>
</dbReference>
<feature type="transmembrane region" description="Helical" evidence="9">
    <location>
        <begin position="54"/>
        <end position="72"/>
    </location>
</feature>
<evidence type="ECO:0000256" key="1">
    <source>
        <dbReference type="ARBA" id="ARBA00004429"/>
    </source>
</evidence>
<keyword evidence="7 9" id="KW-0472">Membrane</keyword>
<dbReference type="GO" id="GO:0005886">
    <property type="term" value="C:plasma membrane"/>
    <property type="evidence" value="ECO:0007669"/>
    <property type="project" value="UniProtKB-SubCell"/>
</dbReference>